<dbReference type="InterPro" id="IPR003661">
    <property type="entry name" value="HisK_dim/P_dom"/>
</dbReference>
<dbReference type="PRINTS" id="PR00344">
    <property type="entry name" value="BCTRLSENSOR"/>
</dbReference>
<proteinExistence type="predicted"/>
<dbReference type="InterPro" id="IPR004358">
    <property type="entry name" value="Sig_transdc_His_kin-like_C"/>
</dbReference>
<protein>
    <recommendedName>
        <fullName evidence="3">histidine kinase</fullName>
        <ecNumber evidence="3">2.7.13.3</ecNumber>
    </recommendedName>
</protein>
<dbReference type="Pfam" id="PF00512">
    <property type="entry name" value="HisKA"/>
    <property type="match status" value="1"/>
</dbReference>
<evidence type="ECO:0000256" key="2">
    <source>
        <dbReference type="ARBA" id="ARBA00004236"/>
    </source>
</evidence>
<keyword evidence="7" id="KW-0418">Kinase</keyword>
<reference evidence="16" key="1">
    <citation type="journal article" date="2019" name="Int. J. Syst. Evol. Microbiol.">
        <title>The Global Catalogue of Microorganisms (GCM) 10K type strain sequencing project: providing services to taxonomists for standard genome sequencing and annotation.</title>
        <authorList>
            <consortium name="The Broad Institute Genomics Platform"/>
            <consortium name="The Broad Institute Genome Sequencing Center for Infectious Disease"/>
            <person name="Wu L."/>
            <person name="Ma J."/>
        </authorList>
    </citation>
    <scope>NUCLEOTIDE SEQUENCE [LARGE SCALE GENOMIC DNA]</scope>
    <source>
        <strain evidence="16">CGMCC 4.7246</strain>
    </source>
</reference>
<keyword evidence="9" id="KW-0902">Two-component regulatory system</keyword>
<dbReference type="Gene3D" id="1.10.287.130">
    <property type="match status" value="1"/>
</dbReference>
<dbReference type="EMBL" id="JBHSQO010000017">
    <property type="protein sequence ID" value="MFC6091261.1"/>
    <property type="molecule type" value="Genomic_DNA"/>
</dbReference>
<dbReference type="EC" id="2.7.13.3" evidence="3"/>
<dbReference type="SMART" id="SM00388">
    <property type="entry name" value="HisKA"/>
    <property type="match status" value="1"/>
</dbReference>
<keyword evidence="4" id="KW-0597">Phosphoprotein</keyword>
<feature type="domain" description="HAMP" evidence="14">
    <location>
        <begin position="233"/>
        <end position="285"/>
    </location>
</feature>
<evidence type="ECO:0000313" key="16">
    <source>
        <dbReference type="Proteomes" id="UP001596220"/>
    </source>
</evidence>
<evidence type="ECO:0000256" key="5">
    <source>
        <dbReference type="ARBA" id="ARBA00022679"/>
    </source>
</evidence>
<evidence type="ECO:0000256" key="1">
    <source>
        <dbReference type="ARBA" id="ARBA00000085"/>
    </source>
</evidence>
<feature type="region of interest" description="Disordered" evidence="11">
    <location>
        <begin position="1"/>
        <end position="22"/>
    </location>
</feature>
<dbReference type="Gene3D" id="3.30.565.10">
    <property type="entry name" value="Histidine kinase-like ATPase, C-terminal domain"/>
    <property type="match status" value="1"/>
</dbReference>
<dbReference type="RefSeq" id="WP_380637462.1">
    <property type="nucleotide sequence ID" value="NZ_JBHSQO010000017.1"/>
</dbReference>
<keyword evidence="6 12" id="KW-0812">Transmembrane</keyword>
<evidence type="ECO:0000259" key="13">
    <source>
        <dbReference type="PROSITE" id="PS50109"/>
    </source>
</evidence>
<dbReference type="CDD" id="cd06225">
    <property type="entry name" value="HAMP"/>
    <property type="match status" value="1"/>
</dbReference>
<dbReference type="Pfam" id="PF00672">
    <property type="entry name" value="HAMP"/>
    <property type="match status" value="1"/>
</dbReference>
<dbReference type="InterPro" id="IPR052162">
    <property type="entry name" value="Sensor_kinase/Photoreceptor"/>
</dbReference>
<dbReference type="CDD" id="cd00082">
    <property type="entry name" value="HisKA"/>
    <property type="match status" value="1"/>
</dbReference>
<feature type="domain" description="Histidine kinase" evidence="13">
    <location>
        <begin position="321"/>
        <end position="541"/>
    </location>
</feature>
<dbReference type="SUPFAM" id="SSF55874">
    <property type="entry name" value="ATPase domain of HSP90 chaperone/DNA topoisomerase II/histidine kinase"/>
    <property type="match status" value="1"/>
</dbReference>
<dbReference type="InterPro" id="IPR036097">
    <property type="entry name" value="HisK_dim/P_sf"/>
</dbReference>
<dbReference type="PROSITE" id="PS50109">
    <property type="entry name" value="HIS_KIN"/>
    <property type="match status" value="1"/>
</dbReference>
<accession>A0ABW1P730</accession>
<keyword evidence="16" id="KW-1185">Reference proteome</keyword>
<dbReference type="Pfam" id="PF05227">
    <property type="entry name" value="CHASE3"/>
    <property type="match status" value="1"/>
</dbReference>
<dbReference type="SMART" id="SM00304">
    <property type="entry name" value="HAMP"/>
    <property type="match status" value="1"/>
</dbReference>
<keyword evidence="12" id="KW-0472">Membrane</keyword>
<dbReference type="InterPro" id="IPR036890">
    <property type="entry name" value="HATPase_C_sf"/>
</dbReference>
<dbReference type="PANTHER" id="PTHR43304:SF1">
    <property type="entry name" value="PAC DOMAIN-CONTAINING PROTEIN"/>
    <property type="match status" value="1"/>
</dbReference>
<dbReference type="InterPro" id="IPR007891">
    <property type="entry name" value="CHASE3"/>
</dbReference>
<sequence>MSSPKGSSPEVPRQAPSPVVDGRARGHGLTVQAWFFLLLAVMCLLVLVGAVVGAEVLRHTARVSDQQLQGVLPARAEAYRLQNALVDQENGARGYAVTAEPQFLAPYTEGVEVERQAVARLRELLPGRERLLADVASIEEAARTWRRDYADPLVAGVSPGTPSRVDVELAERGKVAFDRLRGLFETQNEDLLEAQGEGRGELLRARSVRNWVFGTVVAGLLLTAAALALVVRTMVVGPLDELRTTSRRVARGEFDLRIVPHGPADLRSVAEDVEDMRGRIVEALEAARARQERLAEQAAALDARAEELRRSNAELEQFAYVASHDLQEPLRKVASFCQLLEKRYRAVLDDRGVQYIDFAVDGAKRMQVLINDLLTFSRVGRLNSNQTRVSLDRGLDRALDNLATAIEESGARVERPERLPDVVADPTLLTMLWQNLVGNAIKFRDPDRPPVIRISCEAGAHPDGTAVWELAVTDNGIGIPVEFAEKVFVIFQRLHARDAYTGTGIGLAICKKIVEHHGGAIALDTDHSPGARLRFTLPVPVDAVVASPAEAVPA</sequence>
<comment type="catalytic activity">
    <reaction evidence="1">
        <text>ATP + protein L-histidine = ADP + protein N-phospho-L-histidine.</text>
        <dbReference type="EC" id="2.7.13.3"/>
    </reaction>
</comment>
<evidence type="ECO:0000256" key="11">
    <source>
        <dbReference type="SAM" id="MobiDB-lite"/>
    </source>
</evidence>
<gene>
    <name evidence="15" type="ORF">ACFP3R_18455</name>
</gene>
<feature type="transmembrane region" description="Helical" evidence="12">
    <location>
        <begin position="211"/>
        <end position="231"/>
    </location>
</feature>
<evidence type="ECO:0000256" key="10">
    <source>
        <dbReference type="SAM" id="Coils"/>
    </source>
</evidence>
<evidence type="ECO:0000256" key="12">
    <source>
        <dbReference type="SAM" id="Phobius"/>
    </source>
</evidence>
<feature type="transmembrane region" description="Helical" evidence="12">
    <location>
        <begin position="33"/>
        <end position="57"/>
    </location>
</feature>
<comment type="subcellular location">
    <subcellularLocation>
        <location evidence="2">Cell membrane</location>
    </subcellularLocation>
</comment>
<dbReference type="PROSITE" id="PS50885">
    <property type="entry name" value="HAMP"/>
    <property type="match status" value="1"/>
</dbReference>
<keyword evidence="10" id="KW-0175">Coiled coil</keyword>
<organism evidence="15 16">
    <name type="scientific">Saccharothrix lopnurensis</name>
    <dbReference type="NCBI Taxonomy" id="1670621"/>
    <lineage>
        <taxon>Bacteria</taxon>
        <taxon>Bacillati</taxon>
        <taxon>Actinomycetota</taxon>
        <taxon>Actinomycetes</taxon>
        <taxon>Pseudonocardiales</taxon>
        <taxon>Pseudonocardiaceae</taxon>
        <taxon>Saccharothrix</taxon>
    </lineage>
</organism>
<dbReference type="SUPFAM" id="SSF47384">
    <property type="entry name" value="Homodimeric domain of signal transducing histidine kinase"/>
    <property type="match status" value="1"/>
</dbReference>
<evidence type="ECO:0000256" key="9">
    <source>
        <dbReference type="ARBA" id="ARBA00023012"/>
    </source>
</evidence>
<keyword evidence="5" id="KW-0808">Transferase</keyword>
<evidence type="ECO:0000256" key="4">
    <source>
        <dbReference type="ARBA" id="ARBA00022553"/>
    </source>
</evidence>
<dbReference type="Pfam" id="PF02518">
    <property type="entry name" value="HATPase_c"/>
    <property type="match status" value="1"/>
</dbReference>
<name>A0ABW1P730_9PSEU</name>
<dbReference type="InterPro" id="IPR005467">
    <property type="entry name" value="His_kinase_dom"/>
</dbReference>
<evidence type="ECO:0000256" key="7">
    <source>
        <dbReference type="ARBA" id="ARBA00022777"/>
    </source>
</evidence>
<evidence type="ECO:0000256" key="8">
    <source>
        <dbReference type="ARBA" id="ARBA00022989"/>
    </source>
</evidence>
<keyword evidence="8 12" id="KW-1133">Transmembrane helix</keyword>
<evidence type="ECO:0000313" key="15">
    <source>
        <dbReference type="EMBL" id="MFC6091261.1"/>
    </source>
</evidence>
<dbReference type="SMART" id="SM00387">
    <property type="entry name" value="HATPase_c"/>
    <property type="match status" value="1"/>
</dbReference>
<dbReference type="InterPro" id="IPR003594">
    <property type="entry name" value="HATPase_dom"/>
</dbReference>
<evidence type="ECO:0000256" key="3">
    <source>
        <dbReference type="ARBA" id="ARBA00012438"/>
    </source>
</evidence>
<evidence type="ECO:0000256" key="6">
    <source>
        <dbReference type="ARBA" id="ARBA00022692"/>
    </source>
</evidence>
<evidence type="ECO:0000259" key="14">
    <source>
        <dbReference type="PROSITE" id="PS50885"/>
    </source>
</evidence>
<dbReference type="Proteomes" id="UP001596220">
    <property type="component" value="Unassembled WGS sequence"/>
</dbReference>
<feature type="coiled-coil region" evidence="10">
    <location>
        <begin position="281"/>
        <end position="318"/>
    </location>
</feature>
<comment type="caution">
    <text evidence="15">The sequence shown here is derived from an EMBL/GenBank/DDBJ whole genome shotgun (WGS) entry which is preliminary data.</text>
</comment>
<dbReference type="InterPro" id="IPR003660">
    <property type="entry name" value="HAMP_dom"/>
</dbReference>
<dbReference type="Gene3D" id="6.10.340.10">
    <property type="match status" value="1"/>
</dbReference>
<dbReference type="PANTHER" id="PTHR43304">
    <property type="entry name" value="PHYTOCHROME-LIKE PROTEIN CPH1"/>
    <property type="match status" value="1"/>
</dbReference>